<accession>A0AAE1AQB0</accession>
<reference evidence="1" key="1">
    <citation type="journal article" date="2023" name="G3 (Bethesda)">
        <title>A reference genome for the long-term kleptoplast-retaining sea slug Elysia crispata morphotype clarki.</title>
        <authorList>
            <person name="Eastman K.E."/>
            <person name="Pendleton A.L."/>
            <person name="Shaikh M.A."/>
            <person name="Suttiyut T."/>
            <person name="Ogas R."/>
            <person name="Tomko P."/>
            <person name="Gavelis G."/>
            <person name="Widhalm J.R."/>
            <person name="Wisecaver J.H."/>
        </authorList>
    </citation>
    <scope>NUCLEOTIDE SEQUENCE</scope>
    <source>
        <strain evidence="1">ECLA1</strain>
    </source>
</reference>
<evidence type="ECO:0000313" key="2">
    <source>
        <dbReference type="Proteomes" id="UP001283361"/>
    </source>
</evidence>
<dbReference type="Proteomes" id="UP001283361">
    <property type="component" value="Unassembled WGS sequence"/>
</dbReference>
<organism evidence="1 2">
    <name type="scientific">Elysia crispata</name>
    <name type="common">lettuce slug</name>
    <dbReference type="NCBI Taxonomy" id="231223"/>
    <lineage>
        <taxon>Eukaryota</taxon>
        <taxon>Metazoa</taxon>
        <taxon>Spiralia</taxon>
        <taxon>Lophotrochozoa</taxon>
        <taxon>Mollusca</taxon>
        <taxon>Gastropoda</taxon>
        <taxon>Heterobranchia</taxon>
        <taxon>Euthyneura</taxon>
        <taxon>Panpulmonata</taxon>
        <taxon>Sacoglossa</taxon>
        <taxon>Placobranchoidea</taxon>
        <taxon>Plakobranchidae</taxon>
        <taxon>Elysia</taxon>
    </lineage>
</organism>
<name>A0AAE1AQB0_9GAST</name>
<gene>
    <name evidence="1" type="ORF">RRG08_012548</name>
</gene>
<dbReference type="AlphaFoldDB" id="A0AAE1AQB0"/>
<keyword evidence="2" id="KW-1185">Reference proteome</keyword>
<comment type="caution">
    <text evidence="1">The sequence shown here is derived from an EMBL/GenBank/DDBJ whole genome shotgun (WGS) entry which is preliminary data.</text>
</comment>
<proteinExistence type="predicted"/>
<dbReference type="EMBL" id="JAWDGP010001473">
    <property type="protein sequence ID" value="KAK3791366.1"/>
    <property type="molecule type" value="Genomic_DNA"/>
</dbReference>
<protein>
    <submittedName>
        <fullName evidence="1">Uncharacterized protein</fullName>
    </submittedName>
</protein>
<evidence type="ECO:0000313" key="1">
    <source>
        <dbReference type="EMBL" id="KAK3791366.1"/>
    </source>
</evidence>
<sequence length="73" mass="7962">MCFGGKTRTGQQQVSRFTAWCPVERLCSVQSFGCSIRMFPVRSATGIYCGGVVSQDISPILGVMQADELEKDP</sequence>